<dbReference type="Pfam" id="PF07859">
    <property type="entry name" value="Abhydrolase_3"/>
    <property type="match status" value="1"/>
</dbReference>
<keyword evidence="11" id="KW-0732">Signal</keyword>
<dbReference type="Gene3D" id="2.60.40.1210">
    <property type="entry name" value="Cellobiose dehydrogenase, cytochrome domain"/>
    <property type="match status" value="1"/>
</dbReference>
<feature type="transmembrane region" description="Helical" evidence="10">
    <location>
        <begin position="219"/>
        <end position="240"/>
    </location>
</feature>
<evidence type="ECO:0000256" key="4">
    <source>
        <dbReference type="ARBA" id="ARBA00022692"/>
    </source>
</evidence>
<dbReference type="SUPFAM" id="SSF53474">
    <property type="entry name" value="alpha/beta-Hydrolases"/>
    <property type="match status" value="1"/>
</dbReference>
<evidence type="ECO:0000256" key="6">
    <source>
        <dbReference type="ARBA" id="ARBA00022982"/>
    </source>
</evidence>
<evidence type="ECO:0000256" key="11">
    <source>
        <dbReference type="SAM" id="SignalP"/>
    </source>
</evidence>
<sequence length="1314" mass="144394">MVRHIFSWLWAIPALAQVQSFHPQDHDEITYSFNVPDTTAKSGSGPIYFQMNSTRQVQWFAMGQGRQMAGANMFVVYTSGNNVTVSPRSGVGEIQPLYNKDAQIAILNGSGVHRGVITANVQCDTCLKWNGGTENVNSSSSPWIWAIKYGESLNSVNVSEDITHHDDHGVMLIDLQGATGGSSVNPFAQMDRVSISPSEEDPEYAAFRNTVRRKKTAHAVLMVLAFVVMFPFFALGLHVFPSKWTVNIHGTFQLLTLGVAIAGLGVGVSMARQIELIDSYHTILGMIIVASLALFQPAMGMLQHIFFRKTGRKGPFAYMHRWFGRFMIILGIINVGLGFKLAHGPRGAVIVTCVVAGIIAIVYIVIVIALGVALTPTVLHTLISHYLNRKSLHNKPTVHVTYDEGIQIVRQFLFYASKHPVEDLQAFTRQWVPSPHWVRTEIITIPDEFLSSAAHAVTKQLGPKGVIRVGGKKWWQWRGPSEELRGEWIEMRNHYNQTEGAGRHCNRVMLYIHGGAYFFGSVDTHRYMMQRHARKLKGRVFAPEYRLSPQFPFPCGLHDCMAAYLWLLKSHEPKEIILAGDSAGGGMALSMLVIMRDQGIPLPAGAILISPWVDLTHSFPSIVEDNPGDYIPAYGFRHKPSAAWPPPNADDILEIKKLSRQPRVTAEEVEKVIPQPNSTAEETAIRGYTVHENTSTPVEPAYPGLQQTPSPATLHAEPDNIHVVLDGKTVELKDQIQLYTTNQLMSHPLVSPVLQPSLGGLPPLHVLSGGGETLRDEQFYMAHKAANPTAYPPSDAYLDENDPTREILNKYEPTYVQFQVWDDLCHVAPTLSFTRPAKYMFRSIAQFGSWALARAQNGEVEIEDDSALSAVSSSSSEDEDIPGPQTALNNPPGGPGPSSVGKAGDPLPAFHEHMIRQRIDKRGHVFQLDPPSSYPVLDIPPAEIGAVNPVLIRMWLDAKKEWDIRFAKEKLRVQTRRLKELAHGFQDFDGECPPPSSLAARRAAPGVLPKRHAKKNYGMMMWSGWGSRHDERRIEIEKRAEESGKRSTRVSTDAGQAGAWSSTPATNPQTEKALDKDLTDNKSQSNGYTEVSWDEKEHPNNGDSSNGRMSTDHETGSRPLSEKSAGPILILPGVNNNKFTDENASTRGLFHAAGTLPMKSDLSLAHSRYRPTSAAGSGTGRSEMMSDTGSTIGGDKDYSAFMNMASDNASSRAVMGARGVIPPMMAGENGRSEMMSDTGSTVGGDKDSVTYMNMASDNASSRAVMGARGVISPMIAGDNGRRSTDTLSVFSATGRDSMSHRPETLDKEVYKTAE</sequence>
<dbReference type="RefSeq" id="XP_056581809.1">
    <property type="nucleotide sequence ID" value="XM_056725559.1"/>
</dbReference>
<reference evidence="14" key="2">
    <citation type="journal article" date="2023" name="IMA Fungus">
        <title>Comparative genomic study of the Penicillium genus elucidates a diverse pangenome and 15 lateral gene transfer events.</title>
        <authorList>
            <person name="Petersen C."/>
            <person name="Sorensen T."/>
            <person name="Nielsen M.R."/>
            <person name="Sondergaard T.E."/>
            <person name="Sorensen J.L."/>
            <person name="Fitzpatrick D.A."/>
            <person name="Frisvad J.C."/>
            <person name="Nielsen K.L."/>
        </authorList>
    </citation>
    <scope>NUCLEOTIDE SEQUENCE</scope>
    <source>
        <strain evidence="14">IBT 3081</strain>
    </source>
</reference>
<dbReference type="Pfam" id="PF16010">
    <property type="entry name" value="CDH-cyt"/>
    <property type="match status" value="1"/>
</dbReference>
<evidence type="ECO:0000256" key="8">
    <source>
        <dbReference type="ARBA" id="ARBA00023136"/>
    </source>
</evidence>
<dbReference type="OrthoDB" id="2336090at2759"/>
<dbReference type="Gene3D" id="1.20.120.1770">
    <property type="match status" value="1"/>
</dbReference>
<keyword evidence="5 14" id="KW-0378">Hydrolase</keyword>
<dbReference type="GO" id="GO:0016020">
    <property type="term" value="C:membrane"/>
    <property type="evidence" value="ECO:0007669"/>
    <property type="project" value="UniProtKB-SubCell"/>
</dbReference>
<dbReference type="PROSITE" id="PS01173">
    <property type="entry name" value="LIPASE_GDXG_HIS"/>
    <property type="match status" value="1"/>
</dbReference>
<feature type="region of interest" description="Disordered" evidence="9">
    <location>
        <begin position="1039"/>
        <end position="1129"/>
    </location>
</feature>
<feature type="region of interest" description="Disordered" evidence="9">
    <location>
        <begin position="1169"/>
        <end position="1188"/>
    </location>
</feature>
<dbReference type="GO" id="GO:0017000">
    <property type="term" value="P:antibiotic biosynthetic process"/>
    <property type="evidence" value="ECO:0007669"/>
    <property type="project" value="UniProtKB-ARBA"/>
</dbReference>
<comment type="subcellular location">
    <subcellularLocation>
        <location evidence="1">Membrane</location>
    </subcellularLocation>
</comment>
<gene>
    <name evidence="14" type="ORF">N7517_007829</name>
</gene>
<name>A0A9W9SGN3_9EURO</name>
<evidence type="ECO:0000313" key="14">
    <source>
        <dbReference type="EMBL" id="KAJ5375823.1"/>
    </source>
</evidence>
<evidence type="ECO:0000256" key="3">
    <source>
        <dbReference type="ARBA" id="ARBA00022448"/>
    </source>
</evidence>
<feature type="region of interest" description="Disordered" evidence="9">
    <location>
        <begin position="1291"/>
        <end position="1314"/>
    </location>
</feature>
<feature type="domain" description="DOMON" evidence="12">
    <location>
        <begin position="59"/>
        <end position="148"/>
    </location>
</feature>
<accession>A0A9W9SGN3</accession>
<comment type="caution">
    <text evidence="14">The sequence shown here is derived from an EMBL/GenBank/DDBJ whole genome shotgun (WGS) entry which is preliminary data.</text>
</comment>
<dbReference type="PANTHER" id="PTHR47797">
    <property type="entry name" value="DEHYDROGENASE, PUTATIVE (AFU_ORTHOLOGUE AFUA_8G05805)-RELATED"/>
    <property type="match status" value="1"/>
</dbReference>
<dbReference type="EMBL" id="JAPZBT010000002">
    <property type="protein sequence ID" value="KAJ5375823.1"/>
    <property type="molecule type" value="Genomic_DNA"/>
</dbReference>
<feature type="region of interest" description="Disordered" evidence="9">
    <location>
        <begin position="864"/>
        <end position="907"/>
    </location>
</feature>
<evidence type="ECO:0000256" key="7">
    <source>
        <dbReference type="ARBA" id="ARBA00022989"/>
    </source>
</evidence>
<evidence type="ECO:0000256" key="2">
    <source>
        <dbReference type="ARBA" id="ARBA00010515"/>
    </source>
</evidence>
<feature type="domain" description="Cytochrome b561" evidence="13">
    <location>
        <begin position="217"/>
        <end position="339"/>
    </location>
</feature>
<dbReference type="InterPro" id="IPR002168">
    <property type="entry name" value="Lipase_GDXG_HIS_AS"/>
</dbReference>
<feature type="chain" id="PRO_5040823160" evidence="11">
    <location>
        <begin position="21"/>
        <end position="1314"/>
    </location>
</feature>
<feature type="compositionally biased region" description="Polar residues" evidence="9">
    <location>
        <begin position="1049"/>
        <end position="1070"/>
    </location>
</feature>
<dbReference type="CDD" id="cd09630">
    <property type="entry name" value="CDH_like_cytochrome"/>
    <property type="match status" value="1"/>
</dbReference>
<feature type="transmembrane region" description="Helical" evidence="10">
    <location>
        <begin position="322"/>
        <end position="342"/>
    </location>
</feature>
<dbReference type="SUPFAM" id="SSF49344">
    <property type="entry name" value="CBD9-like"/>
    <property type="match status" value="1"/>
</dbReference>
<dbReference type="GO" id="GO:0072330">
    <property type="term" value="P:monocarboxylic acid biosynthetic process"/>
    <property type="evidence" value="ECO:0007669"/>
    <property type="project" value="UniProtKB-ARBA"/>
</dbReference>
<dbReference type="InterPro" id="IPR006593">
    <property type="entry name" value="Cyt_b561/ferric_Rdtase_TM"/>
</dbReference>
<reference evidence="14" key="1">
    <citation type="submission" date="2022-12" db="EMBL/GenBank/DDBJ databases">
        <authorList>
            <person name="Petersen C."/>
        </authorList>
    </citation>
    <scope>NUCLEOTIDE SEQUENCE</scope>
    <source>
        <strain evidence="14">IBT 3081</strain>
    </source>
</reference>
<feature type="transmembrane region" description="Helical" evidence="10">
    <location>
        <begin position="252"/>
        <end position="271"/>
    </location>
</feature>
<keyword evidence="4 10" id="KW-0812">Transmembrane</keyword>
<dbReference type="Proteomes" id="UP001147752">
    <property type="component" value="Unassembled WGS sequence"/>
</dbReference>
<keyword evidence="15" id="KW-1185">Reference proteome</keyword>
<keyword evidence="6" id="KW-0249">Electron transport</keyword>
<evidence type="ECO:0000256" key="9">
    <source>
        <dbReference type="SAM" id="MobiDB-lite"/>
    </source>
</evidence>
<feature type="compositionally biased region" description="Basic and acidic residues" evidence="9">
    <location>
        <begin position="1297"/>
        <end position="1314"/>
    </location>
</feature>
<comment type="similarity">
    <text evidence="2">Belongs to the 'GDXG' lipolytic enzyme family.</text>
</comment>
<feature type="transmembrane region" description="Helical" evidence="10">
    <location>
        <begin position="349"/>
        <end position="374"/>
    </location>
</feature>
<dbReference type="InterPro" id="IPR015920">
    <property type="entry name" value="Cellobiose_DH-like_cyt"/>
</dbReference>
<dbReference type="InterPro" id="IPR029058">
    <property type="entry name" value="AB_hydrolase_fold"/>
</dbReference>
<dbReference type="GO" id="GO:0016787">
    <property type="term" value="F:hydrolase activity"/>
    <property type="evidence" value="ECO:0007669"/>
    <property type="project" value="UniProtKB-KW"/>
</dbReference>
<keyword evidence="8 10" id="KW-0472">Membrane</keyword>
<evidence type="ECO:0000313" key="15">
    <source>
        <dbReference type="Proteomes" id="UP001147752"/>
    </source>
</evidence>
<dbReference type="SMART" id="SM00665">
    <property type="entry name" value="B561"/>
    <property type="match status" value="1"/>
</dbReference>
<feature type="transmembrane region" description="Helical" evidence="10">
    <location>
        <begin position="283"/>
        <end position="302"/>
    </location>
</feature>
<evidence type="ECO:0000256" key="10">
    <source>
        <dbReference type="SAM" id="Phobius"/>
    </source>
</evidence>
<evidence type="ECO:0000259" key="12">
    <source>
        <dbReference type="SMART" id="SM00664"/>
    </source>
</evidence>
<dbReference type="GeneID" id="81464742"/>
<protein>
    <submittedName>
        <fullName evidence="14">Alpha/beta hydrolase fold-3</fullName>
    </submittedName>
</protein>
<evidence type="ECO:0000256" key="1">
    <source>
        <dbReference type="ARBA" id="ARBA00004370"/>
    </source>
</evidence>
<evidence type="ECO:0000256" key="5">
    <source>
        <dbReference type="ARBA" id="ARBA00022801"/>
    </source>
</evidence>
<proteinExistence type="inferred from homology"/>
<evidence type="ECO:0000259" key="13">
    <source>
        <dbReference type="SMART" id="SM00665"/>
    </source>
</evidence>
<feature type="signal peptide" evidence="11">
    <location>
        <begin position="1"/>
        <end position="20"/>
    </location>
</feature>
<dbReference type="CDD" id="cd08760">
    <property type="entry name" value="Cyt_b561_FRRS1_like"/>
    <property type="match status" value="1"/>
</dbReference>
<dbReference type="InterPro" id="IPR013094">
    <property type="entry name" value="AB_hydrolase_3"/>
</dbReference>
<keyword evidence="3" id="KW-0813">Transport</keyword>
<dbReference type="PANTHER" id="PTHR47797:SF1">
    <property type="entry name" value="CYTOCHROME B561 DOMAIN-CONTAINING PROTEIN-RELATED"/>
    <property type="match status" value="1"/>
</dbReference>
<dbReference type="InterPro" id="IPR005018">
    <property type="entry name" value="DOMON_domain"/>
</dbReference>
<keyword evidence="7 10" id="KW-1133">Transmembrane helix</keyword>
<dbReference type="SMART" id="SM00664">
    <property type="entry name" value="DoH"/>
    <property type="match status" value="1"/>
</dbReference>
<dbReference type="Gene3D" id="3.40.50.1820">
    <property type="entry name" value="alpha/beta hydrolase"/>
    <property type="match status" value="2"/>
</dbReference>
<organism evidence="14 15">
    <name type="scientific">Penicillium concentricum</name>
    <dbReference type="NCBI Taxonomy" id="293559"/>
    <lineage>
        <taxon>Eukaryota</taxon>
        <taxon>Fungi</taxon>
        <taxon>Dikarya</taxon>
        <taxon>Ascomycota</taxon>
        <taxon>Pezizomycotina</taxon>
        <taxon>Eurotiomycetes</taxon>
        <taxon>Eurotiomycetidae</taxon>
        <taxon>Eurotiales</taxon>
        <taxon>Aspergillaceae</taxon>
        <taxon>Penicillium</taxon>
    </lineage>
</organism>